<dbReference type="Pfam" id="PF13640">
    <property type="entry name" value="2OG-FeII_Oxy_3"/>
    <property type="match status" value="1"/>
</dbReference>
<dbReference type="AlphaFoldDB" id="A0A6P2WGY0"/>
<dbReference type="RefSeq" id="WP_174952202.1">
    <property type="nucleotide sequence ID" value="NZ_CABVQH010000013.1"/>
</dbReference>
<proteinExistence type="predicted"/>
<evidence type="ECO:0000313" key="2">
    <source>
        <dbReference type="EMBL" id="VWC94015.1"/>
    </source>
</evidence>
<protein>
    <recommendedName>
        <fullName evidence="1">Prolyl 4-hydroxylase alpha subunit Fe(2+) 2OG dioxygenase domain-containing protein</fullName>
    </recommendedName>
</protein>
<dbReference type="EMBL" id="CABVQH010000013">
    <property type="protein sequence ID" value="VWC94015.1"/>
    <property type="molecule type" value="Genomic_DNA"/>
</dbReference>
<dbReference type="InterPro" id="IPR044862">
    <property type="entry name" value="Pro_4_hyd_alph_FE2OG_OXY"/>
</dbReference>
<organism evidence="2 3">
    <name type="scientific">Burkholderia lata (strain ATCC 17760 / DSM 23089 / LMG 22485 / NCIMB 9086 / R18194 / 383)</name>
    <dbReference type="NCBI Taxonomy" id="482957"/>
    <lineage>
        <taxon>Bacteria</taxon>
        <taxon>Pseudomonadati</taxon>
        <taxon>Pseudomonadota</taxon>
        <taxon>Betaproteobacteria</taxon>
        <taxon>Burkholderiales</taxon>
        <taxon>Burkholderiaceae</taxon>
        <taxon>Burkholderia</taxon>
        <taxon>Burkholderia cepacia complex</taxon>
    </lineage>
</organism>
<evidence type="ECO:0000259" key="1">
    <source>
        <dbReference type="Pfam" id="PF13640"/>
    </source>
</evidence>
<accession>A0A6P2WGY0</accession>
<dbReference type="Proteomes" id="UP000494260">
    <property type="component" value="Unassembled WGS sequence"/>
</dbReference>
<gene>
    <name evidence="2" type="ORF">BLA18109_04119</name>
</gene>
<name>A0A6P2WGY0_BURL3</name>
<evidence type="ECO:0000313" key="3">
    <source>
        <dbReference type="Proteomes" id="UP000494260"/>
    </source>
</evidence>
<sequence>MDRKEIGILIEKRLKEHAHACHEEWKQSSPVSTFTVDDLLPESMAHQIRQAFPDTSSMMLRKSIRELKYVSSQMNQHQTLLEDVIFAFQEPGVVREISNICGMQSLYPDEHLYAGGISLMGNGHFLNPHLDNSHDKDRQRYRVLNLLYYVSPNWSEQHGGNLEVWPNGLDQPQKTIVSRFNRLAVMVTNQHSWHSVSKNVSDQLRCCVSNYYFSDHPVGENEYFHPTSFRGRPEQPIRDVALRLDATARGLVRTIFPKGVRAAKHVYKKD</sequence>
<reference evidence="2 3" key="1">
    <citation type="submission" date="2019-09" db="EMBL/GenBank/DDBJ databases">
        <authorList>
            <person name="Depoorter E."/>
        </authorList>
    </citation>
    <scope>NUCLEOTIDE SEQUENCE [LARGE SCALE GENOMIC DNA]</scope>
    <source>
        <strain evidence="2">R-18109</strain>
    </source>
</reference>
<feature type="domain" description="Prolyl 4-hydroxylase alpha subunit Fe(2+) 2OG dioxygenase" evidence="1">
    <location>
        <begin position="117"/>
        <end position="212"/>
    </location>
</feature>
<dbReference type="Gene3D" id="2.60.120.620">
    <property type="entry name" value="q2cbj1_9rhob like domain"/>
    <property type="match status" value="1"/>
</dbReference>